<reference evidence="3" key="1">
    <citation type="submission" date="2024-07" db="EMBL/GenBank/DDBJ databases">
        <title>Two chromosome-level genome assemblies of Korean endemic species Abeliophyllum distichum and Forsythia ovata (Oleaceae).</title>
        <authorList>
            <person name="Jang H."/>
        </authorList>
    </citation>
    <scope>NUCLEOTIDE SEQUENCE [LARGE SCALE GENOMIC DNA]</scope>
</reference>
<feature type="region of interest" description="Disordered" evidence="1">
    <location>
        <begin position="18"/>
        <end position="38"/>
    </location>
</feature>
<feature type="compositionally biased region" description="Polar residues" evidence="1">
    <location>
        <begin position="71"/>
        <end position="80"/>
    </location>
</feature>
<comment type="caution">
    <text evidence="2">The sequence shown here is derived from an EMBL/GenBank/DDBJ whole genome shotgun (WGS) entry which is preliminary data.</text>
</comment>
<protein>
    <submittedName>
        <fullName evidence="2">Uncharacterized protein</fullName>
    </submittedName>
</protein>
<evidence type="ECO:0000256" key="1">
    <source>
        <dbReference type="SAM" id="MobiDB-lite"/>
    </source>
</evidence>
<gene>
    <name evidence="2" type="ORF">Adt_11665</name>
</gene>
<dbReference type="EMBL" id="JBFOLK010000003">
    <property type="protein sequence ID" value="KAL2526611.1"/>
    <property type="molecule type" value="Genomic_DNA"/>
</dbReference>
<feature type="compositionally biased region" description="Polar residues" evidence="1">
    <location>
        <begin position="29"/>
        <end position="38"/>
    </location>
</feature>
<feature type="region of interest" description="Disordered" evidence="1">
    <location>
        <begin position="71"/>
        <end position="95"/>
    </location>
</feature>
<proteinExistence type="predicted"/>
<keyword evidence="3" id="KW-1185">Reference proteome</keyword>
<feature type="compositionally biased region" description="Basic residues" evidence="1">
    <location>
        <begin position="81"/>
        <end position="94"/>
    </location>
</feature>
<sequence length="123" mass="14274">MQIWDTLGEPSGKFDYLVKYSSPDPVNPDSPQGVDNQTSPLIKGKEILQDLQDLEDDIITINRLLSQIQKLQESPKNSRGTPKRKNKIVKKKKKDVGENFEETINRALHRVFFQRKKITKKKR</sequence>
<name>A0ABD1UNS4_9LAMI</name>
<dbReference type="Proteomes" id="UP001604336">
    <property type="component" value="Unassembled WGS sequence"/>
</dbReference>
<evidence type="ECO:0000313" key="2">
    <source>
        <dbReference type="EMBL" id="KAL2526611.1"/>
    </source>
</evidence>
<evidence type="ECO:0000313" key="3">
    <source>
        <dbReference type="Proteomes" id="UP001604336"/>
    </source>
</evidence>
<dbReference type="AlphaFoldDB" id="A0ABD1UNS4"/>
<accession>A0ABD1UNS4</accession>
<organism evidence="2 3">
    <name type="scientific">Abeliophyllum distichum</name>
    <dbReference type="NCBI Taxonomy" id="126358"/>
    <lineage>
        <taxon>Eukaryota</taxon>
        <taxon>Viridiplantae</taxon>
        <taxon>Streptophyta</taxon>
        <taxon>Embryophyta</taxon>
        <taxon>Tracheophyta</taxon>
        <taxon>Spermatophyta</taxon>
        <taxon>Magnoliopsida</taxon>
        <taxon>eudicotyledons</taxon>
        <taxon>Gunneridae</taxon>
        <taxon>Pentapetalae</taxon>
        <taxon>asterids</taxon>
        <taxon>lamiids</taxon>
        <taxon>Lamiales</taxon>
        <taxon>Oleaceae</taxon>
        <taxon>Forsythieae</taxon>
        <taxon>Abeliophyllum</taxon>
    </lineage>
</organism>